<dbReference type="EMBL" id="CP136594">
    <property type="protein sequence ID" value="WOE74900.1"/>
    <property type="molecule type" value="Genomic_DNA"/>
</dbReference>
<dbReference type="RefSeq" id="WP_317081328.1">
    <property type="nucleotide sequence ID" value="NZ_CP136594.1"/>
</dbReference>
<sequence>MMNTNEGRTSKHKELVQAFKVFKVRLYGFEEKIKGVRTFIIIDADGAKKQDKAGPILDRAKQRTDALLDELEREKE</sequence>
<dbReference type="AlphaFoldDB" id="A0AA97I1M2"/>
<accession>A0AA97I1M2</accession>
<organism evidence="1 2">
    <name type="scientific">Alterisphingorhabdus coralli</name>
    <dbReference type="NCBI Taxonomy" id="3071408"/>
    <lineage>
        <taxon>Bacteria</taxon>
        <taxon>Pseudomonadati</taxon>
        <taxon>Pseudomonadota</taxon>
        <taxon>Alphaproteobacteria</taxon>
        <taxon>Sphingomonadales</taxon>
        <taxon>Sphingomonadaceae</taxon>
        <taxon>Alterisphingorhabdus (ex Yan et al. 2024)</taxon>
    </lineage>
</organism>
<proteinExistence type="predicted"/>
<evidence type="ECO:0000313" key="1">
    <source>
        <dbReference type="EMBL" id="WOE74900.1"/>
    </source>
</evidence>
<evidence type="ECO:0000313" key="2">
    <source>
        <dbReference type="Proteomes" id="UP001302429"/>
    </source>
</evidence>
<keyword evidence="2" id="KW-1185">Reference proteome</keyword>
<dbReference type="Proteomes" id="UP001302429">
    <property type="component" value="Chromosome"/>
</dbReference>
<reference evidence="1 2" key="1">
    <citation type="submission" date="2023-10" db="EMBL/GenBank/DDBJ databases">
        <title>Complete genome sequence of a Sphingomonadaceae bacterium.</title>
        <authorList>
            <person name="Yan C."/>
        </authorList>
    </citation>
    <scope>NUCLEOTIDE SEQUENCE [LARGE SCALE GENOMIC DNA]</scope>
    <source>
        <strain evidence="1 2">SCSIO 66989</strain>
    </source>
</reference>
<protein>
    <submittedName>
        <fullName evidence="1">Uncharacterized protein</fullName>
    </submittedName>
</protein>
<name>A0AA97I1M2_9SPHN</name>
<dbReference type="KEGG" id="acoa:RB602_13835"/>
<gene>
    <name evidence="1" type="ORF">RB602_13835</name>
</gene>